<dbReference type="PANTHER" id="PTHR30033">
    <property type="entry name" value="FLAGELLAR HOOK-ASSOCIATED PROTEIN 1"/>
    <property type="match status" value="1"/>
</dbReference>
<gene>
    <name evidence="10" type="primary">flgK</name>
    <name evidence="10" type="ORF">QU481_05085</name>
</gene>
<accession>A0ABT7XKF5</accession>
<evidence type="ECO:0000259" key="9">
    <source>
        <dbReference type="Pfam" id="PF22638"/>
    </source>
</evidence>
<keyword evidence="6" id="KW-0975">Bacterial flagellum</keyword>
<evidence type="ECO:0000256" key="5">
    <source>
        <dbReference type="ARBA" id="ARBA00022525"/>
    </source>
</evidence>
<dbReference type="Pfam" id="PF00460">
    <property type="entry name" value="Flg_bb_rod"/>
    <property type="match status" value="1"/>
</dbReference>
<comment type="caution">
    <text evidence="10">The sequence shown here is derived from an EMBL/GenBank/DDBJ whole genome shotgun (WGS) entry which is preliminary data.</text>
</comment>
<evidence type="ECO:0000256" key="6">
    <source>
        <dbReference type="ARBA" id="ARBA00023143"/>
    </source>
</evidence>
<evidence type="ECO:0000256" key="2">
    <source>
        <dbReference type="ARBA" id="ARBA00004613"/>
    </source>
</evidence>
<dbReference type="InterPro" id="IPR002371">
    <property type="entry name" value="FlgK"/>
</dbReference>
<dbReference type="InterPro" id="IPR010930">
    <property type="entry name" value="Flg_bb/hook_C_dom"/>
</dbReference>
<feature type="domain" description="Flagellar basal body rod protein N-terminal" evidence="7">
    <location>
        <begin position="9"/>
        <end position="35"/>
    </location>
</feature>
<evidence type="ECO:0000313" key="10">
    <source>
        <dbReference type="EMBL" id="MDN0074264.1"/>
    </source>
</evidence>
<dbReference type="InterPro" id="IPR001444">
    <property type="entry name" value="Flag_bb_rod_N"/>
</dbReference>
<evidence type="ECO:0000259" key="7">
    <source>
        <dbReference type="Pfam" id="PF00460"/>
    </source>
</evidence>
<dbReference type="Pfam" id="PF22638">
    <property type="entry name" value="FlgK_D1"/>
    <property type="match status" value="1"/>
</dbReference>
<dbReference type="InterPro" id="IPR053927">
    <property type="entry name" value="FlgK_helical"/>
</dbReference>
<feature type="domain" description="Flagellar basal-body/hook protein C-terminal" evidence="8">
    <location>
        <begin position="561"/>
        <end position="599"/>
    </location>
</feature>
<comment type="subcellular location">
    <subcellularLocation>
        <location evidence="1">Bacterial flagellum</location>
    </subcellularLocation>
    <subcellularLocation>
        <location evidence="2">Secreted</location>
    </subcellularLocation>
</comment>
<evidence type="ECO:0000256" key="4">
    <source>
        <dbReference type="ARBA" id="ARBA00016244"/>
    </source>
</evidence>
<protein>
    <recommendedName>
        <fullName evidence="4">Flagellar hook-associated protein 1</fullName>
    </recommendedName>
</protein>
<keyword evidence="5" id="KW-0964">Secreted</keyword>
<name>A0ABT7XKF5_9NEIS</name>
<dbReference type="Gene3D" id="1.20.1330.10">
    <property type="entry name" value="f41 fragment of flagellin, N-terminal domain"/>
    <property type="match status" value="1"/>
</dbReference>
<feature type="domain" description="Flagellar hook-associated protein FlgK helical" evidence="9">
    <location>
        <begin position="93"/>
        <end position="326"/>
    </location>
</feature>
<evidence type="ECO:0000313" key="11">
    <source>
        <dbReference type="Proteomes" id="UP001168540"/>
    </source>
</evidence>
<comment type="similarity">
    <text evidence="3">Belongs to the flagella basal body rod proteins family.</text>
</comment>
<dbReference type="PANTHER" id="PTHR30033:SF1">
    <property type="entry name" value="FLAGELLAR HOOK-ASSOCIATED PROTEIN 1"/>
    <property type="match status" value="1"/>
</dbReference>
<dbReference type="InterPro" id="IPR019776">
    <property type="entry name" value="Flagellar_basal_body_rod_CS"/>
</dbReference>
<keyword evidence="10" id="KW-0969">Cilium</keyword>
<evidence type="ECO:0000256" key="3">
    <source>
        <dbReference type="ARBA" id="ARBA00009677"/>
    </source>
</evidence>
<dbReference type="PRINTS" id="PR01005">
    <property type="entry name" value="FLGHOOKAP1"/>
</dbReference>
<dbReference type="Pfam" id="PF06429">
    <property type="entry name" value="Flg_bbr_C"/>
    <property type="match status" value="1"/>
</dbReference>
<keyword evidence="10" id="KW-0966">Cell projection</keyword>
<dbReference type="Proteomes" id="UP001168540">
    <property type="component" value="Unassembled WGS sequence"/>
</dbReference>
<dbReference type="SUPFAM" id="SSF64518">
    <property type="entry name" value="Phase 1 flagellin"/>
    <property type="match status" value="1"/>
</dbReference>
<evidence type="ECO:0000256" key="1">
    <source>
        <dbReference type="ARBA" id="ARBA00004365"/>
    </source>
</evidence>
<dbReference type="RefSeq" id="WP_289828822.1">
    <property type="nucleotide sequence ID" value="NZ_JAUEDK010000006.1"/>
</dbReference>
<proteinExistence type="inferred from homology"/>
<evidence type="ECO:0000259" key="8">
    <source>
        <dbReference type="Pfam" id="PF06429"/>
    </source>
</evidence>
<organism evidence="10 11">
    <name type="scientific">Crenobacter oryzisoli</name>
    <dbReference type="NCBI Taxonomy" id="3056844"/>
    <lineage>
        <taxon>Bacteria</taxon>
        <taxon>Pseudomonadati</taxon>
        <taxon>Pseudomonadota</taxon>
        <taxon>Betaproteobacteria</taxon>
        <taxon>Neisseriales</taxon>
        <taxon>Neisseriaceae</taxon>
        <taxon>Crenobacter</taxon>
    </lineage>
</organism>
<dbReference type="NCBIfam" id="TIGR02492">
    <property type="entry name" value="flgK_ends"/>
    <property type="match status" value="1"/>
</dbReference>
<dbReference type="EMBL" id="JAUEDK010000006">
    <property type="protein sequence ID" value="MDN0074264.1"/>
    <property type="molecule type" value="Genomic_DNA"/>
</dbReference>
<keyword evidence="11" id="KW-1185">Reference proteome</keyword>
<keyword evidence="10" id="KW-0282">Flagellum</keyword>
<reference evidence="10" key="1">
    <citation type="submission" date="2023-06" db="EMBL/GenBank/DDBJ databases">
        <authorList>
            <person name="Zhang S."/>
        </authorList>
    </citation>
    <scope>NUCLEOTIDE SEQUENCE</scope>
    <source>
        <strain evidence="10">SG2303</strain>
    </source>
</reference>
<sequence length="602" mass="61851">MPVDIYGIGLSGLNAAQGGLSVIGNNIANVNTPGYNRQVVNLSNRSPLGFGSSFFGTGVDLNSVSRVYDKYLTQQVQHASTQNSSYQSQLTFLNQLDSAMSDSSSGLSSSLQNFYSALQGLSSQPSSLPSRQSVISMGQALASQFQSIDSRLTELHNGANAQITSSVGSVNALVDTISKLNQQITALSGQGAPNDLMDQRDQAMSQLNQQVGVSAIVQADGSYSVFLSSGQALVQGNSVNHLATQPDPADPQDVQLTLTSPNGTNTVIGTNSLNGGTLAGLFTVRDGALKNAQTQLGNMAIDFSTAMNYQSQLGVDLNGNTGGPMFTDLTSYVNNPAAATQNLQMLITDPQKLPMASNLMSATPSTVPAGNPVSNGVALTGVSSTLPGNYGWTAGPPLTAPNPASHPANVGPAGFISINGNTMQATITGGPANGAVYNIVPDPTVSNGYKLVTGVAPATTDVGIQFKLSAQLGAGMTFTVVPNAAPIGTGDNGNLLSIANLQTAPVVNTGVRGAAGSSMTSVQSFYATLVSTVGSTTNQVQSASTAQSNTLQQVTKAQQSVSGVNLDEEATNMLRYQQAYQASSKLITIAQQMFQSLIAIGG</sequence>
<dbReference type="PROSITE" id="PS00588">
    <property type="entry name" value="FLAGELLA_BB_ROD"/>
    <property type="match status" value="1"/>
</dbReference>